<comment type="caution">
    <text evidence="1">The sequence shown here is derived from an EMBL/GenBank/DDBJ whole genome shotgun (WGS) entry which is preliminary data.</text>
</comment>
<accession>A0A9D4TGW4</accession>
<name>A0A9D4TGW4_CHLVU</name>
<sequence length="113" mass="11692">MLAGQLGPALGQALLACPGFVSHLPRSCPKGGPVQPGRESPATDLAAAEANSAPVAAAENGSSGWRDGVAAKAFTVILHIYIIWHSSVDALLLLRLHAAQQIPKWSAKRASMC</sequence>
<reference evidence="1" key="1">
    <citation type="journal article" date="2019" name="Plant J.">
        <title>Chlorella vulgaris genome assembly and annotation reveals the molecular basis for metabolic acclimation to high light conditions.</title>
        <authorList>
            <person name="Cecchin M."/>
            <person name="Marcolungo L."/>
            <person name="Rossato M."/>
            <person name="Girolomoni L."/>
            <person name="Cosentino E."/>
            <person name="Cuine S."/>
            <person name="Li-Beisson Y."/>
            <person name="Delledonne M."/>
            <person name="Ballottari M."/>
        </authorList>
    </citation>
    <scope>NUCLEOTIDE SEQUENCE</scope>
    <source>
        <strain evidence="1">211/11P</strain>
    </source>
</reference>
<dbReference type="EMBL" id="SIDB01000012">
    <property type="protein sequence ID" value="KAI3425135.1"/>
    <property type="molecule type" value="Genomic_DNA"/>
</dbReference>
<dbReference type="Proteomes" id="UP001055712">
    <property type="component" value="Unassembled WGS sequence"/>
</dbReference>
<keyword evidence="2" id="KW-1185">Reference proteome</keyword>
<organism evidence="1 2">
    <name type="scientific">Chlorella vulgaris</name>
    <name type="common">Green alga</name>
    <dbReference type="NCBI Taxonomy" id="3077"/>
    <lineage>
        <taxon>Eukaryota</taxon>
        <taxon>Viridiplantae</taxon>
        <taxon>Chlorophyta</taxon>
        <taxon>core chlorophytes</taxon>
        <taxon>Trebouxiophyceae</taxon>
        <taxon>Chlorellales</taxon>
        <taxon>Chlorellaceae</taxon>
        <taxon>Chlorella clade</taxon>
        <taxon>Chlorella</taxon>
    </lineage>
</organism>
<evidence type="ECO:0000313" key="2">
    <source>
        <dbReference type="Proteomes" id="UP001055712"/>
    </source>
</evidence>
<protein>
    <submittedName>
        <fullName evidence="1">Uncharacterized protein</fullName>
    </submittedName>
</protein>
<reference evidence="1" key="2">
    <citation type="submission" date="2020-11" db="EMBL/GenBank/DDBJ databases">
        <authorList>
            <person name="Cecchin M."/>
            <person name="Marcolungo L."/>
            <person name="Rossato M."/>
            <person name="Girolomoni L."/>
            <person name="Cosentino E."/>
            <person name="Cuine S."/>
            <person name="Li-Beisson Y."/>
            <person name="Delledonne M."/>
            <person name="Ballottari M."/>
        </authorList>
    </citation>
    <scope>NUCLEOTIDE SEQUENCE</scope>
    <source>
        <strain evidence="1">211/11P</strain>
        <tissue evidence="1">Whole cell</tissue>
    </source>
</reference>
<evidence type="ECO:0000313" key="1">
    <source>
        <dbReference type="EMBL" id="KAI3425135.1"/>
    </source>
</evidence>
<dbReference type="AlphaFoldDB" id="A0A9D4TGW4"/>
<gene>
    <name evidence="1" type="ORF">D9Q98_008907</name>
</gene>
<proteinExistence type="predicted"/>